<organism evidence="3 4">
    <name type="scientific">Candidatus Bacteroides avicola</name>
    <dbReference type="NCBI Taxonomy" id="2838468"/>
    <lineage>
        <taxon>Bacteria</taxon>
        <taxon>Pseudomonadati</taxon>
        <taxon>Bacteroidota</taxon>
        <taxon>Bacteroidia</taxon>
        <taxon>Bacteroidales</taxon>
        <taxon>Bacteroidaceae</taxon>
        <taxon>Bacteroides</taxon>
    </lineage>
</organism>
<comment type="caution">
    <text evidence="3">The sequence shown here is derived from an EMBL/GenBank/DDBJ whole genome shotgun (WGS) entry which is preliminary data.</text>
</comment>
<dbReference type="SUPFAM" id="SSF48452">
    <property type="entry name" value="TPR-like"/>
    <property type="match status" value="1"/>
</dbReference>
<accession>A0A9D2HVU5</accession>
<reference evidence="3" key="2">
    <citation type="submission" date="2021-04" db="EMBL/GenBank/DDBJ databases">
        <authorList>
            <person name="Gilroy R."/>
        </authorList>
    </citation>
    <scope>NUCLEOTIDE SEQUENCE</scope>
    <source>
        <strain evidence="3">ChiHjej12B11-9795</strain>
    </source>
</reference>
<evidence type="ECO:0000313" key="4">
    <source>
        <dbReference type="Proteomes" id="UP000823862"/>
    </source>
</evidence>
<dbReference type="Proteomes" id="UP000823862">
    <property type="component" value="Unassembled WGS sequence"/>
</dbReference>
<evidence type="ECO:0000256" key="1">
    <source>
        <dbReference type="SAM" id="Coils"/>
    </source>
</evidence>
<feature type="transmembrane region" description="Helical" evidence="2">
    <location>
        <begin position="347"/>
        <end position="366"/>
    </location>
</feature>
<feature type="coiled-coil region" evidence="1">
    <location>
        <begin position="377"/>
        <end position="413"/>
    </location>
</feature>
<dbReference type="InterPro" id="IPR011990">
    <property type="entry name" value="TPR-like_helical_dom_sf"/>
</dbReference>
<protein>
    <recommendedName>
        <fullName evidence="5">Tetratricopeptide repeat protein</fullName>
    </recommendedName>
</protein>
<keyword evidence="2" id="KW-0812">Transmembrane</keyword>
<dbReference type="AlphaFoldDB" id="A0A9D2HVU5"/>
<dbReference type="SMART" id="SM00028">
    <property type="entry name" value="TPR"/>
    <property type="match status" value="4"/>
</dbReference>
<reference evidence="3" key="1">
    <citation type="journal article" date="2021" name="PeerJ">
        <title>Extensive microbial diversity within the chicken gut microbiome revealed by metagenomics and culture.</title>
        <authorList>
            <person name="Gilroy R."/>
            <person name="Ravi A."/>
            <person name="Getino M."/>
            <person name="Pursley I."/>
            <person name="Horton D.L."/>
            <person name="Alikhan N.F."/>
            <person name="Baker D."/>
            <person name="Gharbi K."/>
            <person name="Hall N."/>
            <person name="Watson M."/>
            <person name="Adriaenssens E.M."/>
            <person name="Foster-Nyarko E."/>
            <person name="Jarju S."/>
            <person name="Secka A."/>
            <person name="Antonio M."/>
            <person name="Oren A."/>
            <person name="Chaudhuri R.R."/>
            <person name="La Ragione R."/>
            <person name="Hildebrand F."/>
            <person name="Pallen M.J."/>
        </authorList>
    </citation>
    <scope>NUCLEOTIDE SEQUENCE</scope>
    <source>
        <strain evidence="3">ChiHjej12B11-9795</strain>
    </source>
</reference>
<evidence type="ECO:0000256" key="2">
    <source>
        <dbReference type="SAM" id="Phobius"/>
    </source>
</evidence>
<proteinExistence type="predicted"/>
<keyword evidence="1" id="KW-0175">Coiled coil</keyword>
<dbReference type="InterPro" id="IPR019734">
    <property type="entry name" value="TPR_rpt"/>
</dbReference>
<keyword evidence="2" id="KW-0472">Membrane</keyword>
<name>A0A9D2HVU5_9BACE</name>
<evidence type="ECO:0000313" key="3">
    <source>
        <dbReference type="EMBL" id="HJA84712.1"/>
    </source>
</evidence>
<sequence length="531" mass="61483">MKQTPKRPEADCNGTGSSLRSAMQPLKTVVPKNQEEIGHTFDAENVEPFSFYCIFARTLYIFLRLTPMVSRIKQLLGLFLVLLAAACGQETDRTGTAESYFRQGQALHRDFYLLRAADCYRQAARLAGQDSLMLFYINLELGRIHHYKSPDRTADSCLDNAWSIACHLHNDTLQAKARYEKARQLMRRKDLVAAKLCLQQALASTPEAEEVWEALARLYLTEGKPDSALACLQQAPAQPSRHRLMAEAFLLLGKTDSAAHYLSPDTSGLTLREQARLSRDLARLDEQRGHLAQALEYLKRHVALRDSIENDRREEIKEKVNNAYEYHLQRQRADKAEQERDREKLTVYQLLSTALALLFGMTILYIRTKRRQVRTGRRLQKERLQTMQAELRRKETETALAREQETRKRQELETVQRKLDYYKSLNAITIPILESRQNALGSLHLAEEDWTTVVRNTDACFDRFTERLRRHCPQLTEDDLRFCCLVKMQLSLSLLAAIYHIAKGSISRRKMRLKEKLQITDETFDEFIARF</sequence>
<keyword evidence="2" id="KW-1133">Transmembrane helix</keyword>
<gene>
    <name evidence="3" type="ORF">H9950_00670</name>
</gene>
<dbReference type="EMBL" id="DWZI01000002">
    <property type="protein sequence ID" value="HJA84712.1"/>
    <property type="molecule type" value="Genomic_DNA"/>
</dbReference>
<dbReference type="Pfam" id="PF14559">
    <property type="entry name" value="TPR_19"/>
    <property type="match status" value="1"/>
</dbReference>
<dbReference type="Gene3D" id="1.25.40.10">
    <property type="entry name" value="Tetratricopeptide repeat domain"/>
    <property type="match status" value="1"/>
</dbReference>
<evidence type="ECO:0008006" key="5">
    <source>
        <dbReference type="Google" id="ProtNLM"/>
    </source>
</evidence>